<keyword evidence="8 10" id="KW-1133">Transmembrane helix</keyword>
<dbReference type="Proteomes" id="UP000315017">
    <property type="component" value="Chromosome"/>
</dbReference>
<name>A0A517YJ79_9BACT</name>
<accession>A0A517YJ79</accession>
<dbReference type="CDD" id="cd06261">
    <property type="entry name" value="TM_PBP2"/>
    <property type="match status" value="1"/>
</dbReference>
<dbReference type="GO" id="GO:0005886">
    <property type="term" value="C:plasma membrane"/>
    <property type="evidence" value="ECO:0007669"/>
    <property type="project" value="UniProtKB-SubCell"/>
</dbReference>
<evidence type="ECO:0000256" key="10">
    <source>
        <dbReference type="RuleBase" id="RU363032"/>
    </source>
</evidence>
<evidence type="ECO:0000256" key="3">
    <source>
        <dbReference type="ARBA" id="ARBA00007069"/>
    </source>
</evidence>
<comment type="subcellular location">
    <subcellularLocation>
        <location evidence="2 10">Cell membrane</location>
        <topology evidence="2 10">Multi-pass membrane protein</topology>
    </subcellularLocation>
</comment>
<keyword evidence="7 10" id="KW-0812">Transmembrane</keyword>
<dbReference type="OrthoDB" id="9795403at2"/>
<sequence>MSAEEWLATRLTLVVALTAVTMSLPLAIALGWLLAKSKVPGKFVLETAVNLPLVMPPVVTGYLLLVLFGRRGLLGPLLEGLFGFRFVFDWKGAALASAVVAFPLLVRPIRQAFEAIDNRLLQAAQGLGAKPWDSFFSVALPLAFPGILSGAVLAFARSMGEFGATIMIAGNIPGETRTIPLFVYTQLDSPGGFAEVYRLVIVSIVISAAALLVGEMMERVGRRRLQGAGA</sequence>
<feature type="transmembrane region" description="Helical" evidence="10">
    <location>
        <begin position="196"/>
        <end position="214"/>
    </location>
</feature>
<dbReference type="PANTHER" id="PTHR30183">
    <property type="entry name" value="MOLYBDENUM TRANSPORT SYSTEM PERMEASE PROTEIN MODB"/>
    <property type="match status" value="1"/>
</dbReference>
<evidence type="ECO:0000313" key="13">
    <source>
        <dbReference type="EMBL" id="QDU30276.1"/>
    </source>
</evidence>
<evidence type="ECO:0000256" key="4">
    <source>
        <dbReference type="ARBA" id="ARBA00022448"/>
    </source>
</evidence>
<evidence type="ECO:0000256" key="6">
    <source>
        <dbReference type="ARBA" id="ARBA00022505"/>
    </source>
</evidence>
<proteinExistence type="inferred from homology"/>
<evidence type="ECO:0000256" key="2">
    <source>
        <dbReference type="ARBA" id="ARBA00004651"/>
    </source>
</evidence>
<dbReference type="NCBIfam" id="NF006939">
    <property type="entry name" value="PRK09421.1"/>
    <property type="match status" value="1"/>
</dbReference>
<dbReference type="InterPro" id="IPR011867">
    <property type="entry name" value="ModB_ABC"/>
</dbReference>
<evidence type="ECO:0000256" key="11">
    <source>
        <dbReference type="RuleBase" id="RU365097"/>
    </source>
</evidence>
<organism evidence="13 14">
    <name type="scientific">Anatilimnocola aggregata</name>
    <dbReference type="NCBI Taxonomy" id="2528021"/>
    <lineage>
        <taxon>Bacteria</taxon>
        <taxon>Pseudomonadati</taxon>
        <taxon>Planctomycetota</taxon>
        <taxon>Planctomycetia</taxon>
        <taxon>Pirellulales</taxon>
        <taxon>Pirellulaceae</taxon>
        <taxon>Anatilimnocola</taxon>
    </lineage>
</organism>
<reference evidence="13 14" key="1">
    <citation type="submission" date="2019-02" db="EMBL/GenBank/DDBJ databases">
        <title>Deep-cultivation of Planctomycetes and their phenomic and genomic characterization uncovers novel biology.</title>
        <authorList>
            <person name="Wiegand S."/>
            <person name="Jogler M."/>
            <person name="Boedeker C."/>
            <person name="Pinto D."/>
            <person name="Vollmers J."/>
            <person name="Rivas-Marin E."/>
            <person name="Kohn T."/>
            <person name="Peeters S.H."/>
            <person name="Heuer A."/>
            <person name="Rast P."/>
            <person name="Oberbeckmann S."/>
            <person name="Bunk B."/>
            <person name="Jeske O."/>
            <person name="Meyerdierks A."/>
            <person name="Storesund J.E."/>
            <person name="Kallscheuer N."/>
            <person name="Luecker S."/>
            <person name="Lage O.M."/>
            <person name="Pohl T."/>
            <person name="Merkel B.J."/>
            <person name="Hornburger P."/>
            <person name="Mueller R.-W."/>
            <person name="Bruemmer F."/>
            <person name="Labrenz M."/>
            <person name="Spormann A.M."/>
            <person name="Op den Camp H."/>
            <person name="Overmann J."/>
            <person name="Amann R."/>
            <person name="Jetten M.S.M."/>
            <person name="Mascher T."/>
            <person name="Medema M.H."/>
            <person name="Devos D.P."/>
            <person name="Kaster A.-K."/>
            <person name="Ovreas L."/>
            <person name="Rohde M."/>
            <person name="Galperin M.Y."/>
            <person name="Jogler C."/>
        </authorList>
    </citation>
    <scope>NUCLEOTIDE SEQUENCE [LARGE SCALE GENOMIC DNA]</scope>
    <source>
        <strain evidence="13 14">ETA_A8</strain>
    </source>
</reference>
<evidence type="ECO:0000259" key="12">
    <source>
        <dbReference type="PROSITE" id="PS50928"/>
    </source>
</evidence>
<evidence type="ECO:0000256" key="9">
    <source>
        <dbReference type="ARBA" id="ARBA00023136"/>
    </source>
</evidence>
<feature type="transmembrane region" description="Helical" evidence="10">
    <location>
        <begin position="135"/>
        <end position="156"/>
    </location>
</feature>
<feature type="domain" description="ABC transmembrane type-1" evidence="12">
    <location>
        <begin position="9"/>
        <end position="212"/>
    </location>
</feature>
<dbReference type="PANTHER" id="PTHR30183:SF3">
    <property type="entry name" value="MOLYBDENUM TRANSPORT SYSTEM PERMEASE PROTEIN MODB"/>
    <property type="match status" value="1"/>
</dbReference>
<dbReference type="SUPFAM" id="SSF161098">
    <property type="entry name" value="MetI-like"/>
    <property type="match status" value="1"/>
</dbReference>
<feature type="transmembrane region" description="Helical" evidence="10">
    <location>
        <begin position="88"/>
        <end position="106"/>
    </location>
</feature>
<comment type="function">
    <text evidence="1 11">Part of the binding-protein-dependent transport system for molybdenum; probably responsible for the translocation of the substrate across the membrane.</text>
</comment>
<keyword evidence="6 11" id="KW-0500">Molybdenum</keyword>
<feature type="transmembrane region" description="Helical" evidence="10">
    <location>
        <begin position="47"/>
        <end position="68"/>
    </location>
</feature>
<comment type="similarity">
    <text evidence="3 11">Belongs to the binding-protein-dependent transport system permease family. CysTW subfamily.</text>
</comment>
<dbReference type="NCBIfam" id="TIGR02141">
    <property type="entry name" value="modB_ABC"/>
    <property type="match status" value="1"/>
</dbReference>
<dbReference type="KEGG" id="aagg:ETAA8_53950"/>
<dbReference type="Pfam" id="PF00528">
    <property type="entry name" value="BPD_transp_1"/>
    <property type="match status" value="1"/>
</dbReference>
<evidence type="ECO:0000313" key="14">
    <source>
        <dbReference type="Proteomes" id="UP000315017"/>
    </source>
</evidence>
<dbReference type="Gene3D" id="1.10.3720.10">
    <property type="entry name" value="MetI-like"/>
    <property type="match status" value="1"/>
</dbReference>
<evidence type="ECO:0000256" key="1">
    <source>
        <dbReference type="ARBA" id="ARBA00002949"/>
    </source>
</evidence>
<dbReference type="AlphaFoldDB" id="A0A517YJ79"/>
<evidence type="ECO:0000256" key="8">
    <source>
        <dbReference type="ARBA" id="ARBA00022989"/>
    </source>
</evidence>
<dbReference type="InterPro" id="IPR000515">
    <property type="entry name" value="MetI-like"/>
</dbReference>
<gene>
    <name evidence="13" type="primary">modB</name>
    <name evidence="13" type="ORF">ETAA8_53950</name>
</gene>
<evidence type="ECO:0000256" key="7">
    <source>
        <dbReference type="ARBA" id="ARBA00022692"/>
    </source>
</evidence>
<evidence type="ECO:0000256" key="5">
    <source>
        <dbReference type="ARBA" id="ARBA00022475"/>
    </source>
</evidence>
<feature type="transmembrane region" description="Helical" evidence="10">
    <location>
        <begin position="12"/>
        <end position="35"/>
    </location>
</feature>
<keyword evidence="5 11" id="KW-1003">Cell membrane</keyword>
<dbReference type="EMBL" id="CP036274">
    <property type="protein sequence ID" value="QDU30276.1"/>
    <property type="molecule type" value="Genomic_DNA"/>
</dbReference>
<keyword evidence="9 10" id="KW-0472">Membrane</keyword>
<dbReference type="GO" id="GO:0015098">
    <property type="term" value="F:molybdate ion transmembrane transporter activity"/>
    <property type="evidence" value="ECO:0007669"/>
    <property type="project" value="UniProtKB-UniRule"/>
</dbReference>
<dbReference type="InterPro" id="IPR035906">
    <property type="entry name" value="MetI-like_sf"/>
</dbReference>
<dbReference type="RefSeq" id="WP_145095469.1">
    <property type="nucleotide sequence ID" value="NZ_CP036274.1"/>
</dbReference>
<keyword evidence="14" id="KW-1185">Reference proteome</keyword>
<protein>
    <recommendedName>
        <fullName evidence="11">Molybdenum transport system permease</fullName>
    </recommendedName>
</protein>
<dbReference type="PROSITE" id="PS50928">
    <property type="entry name" value="ABC_TM1"/>
    <property type="match status" value="1"/>
</dbReference>
<keyword evidence="4 10" id="KW-0813">Transport</keyword>